<dbReference type="EMBL" id="MLYO01000081">
    <property type="protein sequence ID" value="OIJ92272.1"/>
    <property type="molecule type" value="Genomic_DNA"/>
</dbReference>
<accession>A0A1S2PFC6</accession>
<dbReference type="AlphaFoldDB" id="A0A1S2PFC6"/>
<proteinExistence type="predicted"/>
<keyword evidence="2" id="KW-1185">Reference proteome</keyword>
<reference evidence="1 2" key="1">
    <citation type="submission" date="2016-10" db="EMBL/GenBank/DDBJ databases">
        <title>Genome sequence of Streptomyces sp. MUSC 1.</title>
        <authorList>
            <person name="Lee L.-H."/>
            <person name="Ser H.-L."/>
            <person name="Law J.W.-F."/>
        </authorList>
    </citation>
    <scope>NUCLEOTIDE SEQUENCE [LARGE SCALE GENOMIC DNA]</scope>
    <source>
        <strain evidence="1 2">MUSC 1</strain>
    </source>
</reference>
<evidence type="ECO:0000313" key="2">
    <source>
        <dbReference type="Proteomes" id="UP000179642"/>
    </source>
</evidence>
<sequence length="246" mass="25390">MSFYRRSFSPRKGALVSKLGPVRVGCCPLGPGLSVGDGTLTGMKTIEAIEAVLKANDPEGEPGYLGEFTLAGRLLSRGEIAVCGLDGGDFFTFDDVADGLHEVYLAFDWDDERGAAVSAVALVAGGATPEALIGASWEEVSDDVNQLSEDASAIYSSTPDNLVIGGALQRTAGFAGGEDPVAQAVAEFEAQQDAGSRTPVLDVVVDPASGANALVFPTCDFTSNSILVGRDESGTGIGIFWSNFDG</sequence>
<evidence type="ECO:0000313" key="1">
    <source>
        <dbReference type="EMBL" id="OIJ92272.1"/>
    </source>
</evidence>
<organism evidence="1 2">
    <name type="scientific">Streptomyces monashensis</name>
    <dbReference type="NCBI Taxonomy" id="1678012"/>
    <lineage>
        <taxon>Bacteria</taxon>
        <taxon>Bacillati</taxon>
        <taxon>Actinomycetota</taxon>
        <taxon>Actinomycetes</taxon>
        <taxon>Kitasatosporales</taxon>
        <taxon>Streptomycetaceae</taxon>
        <taxon>Streptomyces</taxon>
    </lineage>
</organism>
<gene>
    <name evidence="1" type="ORF">BIV23_38625</name>
</gene>
<dbReference type="Proteomes" id="UP000179642">
    <property type="component" value="Unassembled WGS sequence"/>
</dbReference>
<name>A0A1S2PFC6_9ACTN</name>
<protein>
    <submittedName>
        <fullName evidence="1">Uncharacterized protein</fullName>
    </submittedName>
</protein>
<comment type="caution">
    <text evidence="1">The sequence shown here is derived from an EMBL/GenBank/DDBJ whole genome shotgun (WGS) entry which is preliminary data.</text>
</comment>